<sequence>HQDEGEAEAAEATETKDPEAEANVHAEAEEDGEKDESVLDKTVLSDPLSDEEREVLTKLRQHETEVEKVRSAALELRSKASQSAVDFRSFTEAAQQVEDSTKVDPEILQRDAVSSQLEWPAKELKFARVLVAALDAWEKALAKGKEQLTAAPENAVIGESITALLESFQQMQVAQREAQASGSPAVRHADIGLTGKETGLRPLLEALLDKAQELEQLESFKAQLQDDEVRMQMLSDLKVQLPDSHVGDAWEDDRGGLVVAVGALVKRLKCLLR</sequence>
<organism evidence="2">
    <name type="scientific">Cladocopium goreaui</name>
    <dbReference type="NCBI Taxonomy" id="2562237"/>
    <lineage>
        <taxon>Eukaryota</taxon>
        <taxon>Sar</taxon>
        <taxon>Alveolata</taxon>
        <taxon>Dinophyceae</taxon>
        <taxon>Suessiales</taxon>
        <taxon>Symbiodiniaceae</taxon>
        <taxon>Cladocopium</taxon>
    </lineage>
</organism>
<accession>A0A9P1FRT5</accession>
<evidence type="ECO:0000256" key="1">
    <source>
        <dbReference type="SAM" id="MobiDB-lite"/>
    </source>
</evidence>
<dbReference type="OrthoDB" id="431096at2759"/>
<feature type="region of interest" description="Disordered" evidence="1">
    <location>
        <begin position="1"/>
        <end position="53"/>
    </location>
</feature>
<evidence type="ECO:0000313" key="4">
    <source>
        <dbReference type="Proteomes" id="UP001152797"/>
    </source>
</evidence>
<evidence type="ECO:0000313" key="2">
    <source>
        <dbReference type="EMBL" id="CAI3984142.1"/>
    </source>
</evidence>
<feature type="compositionally biased region" description="Acidic residues" evidence="1">
    <location>
        <begin position="1"/>
        <end position="11"/>
    </location>
</feature>
<gene>
    <name evidence="2" type="ORF">C1SCF055_LOCUS11692</name>
</gene>
<reference evidence="3 4" key="2">
    <citation type="submission" date="2024-05" db="EMBL/GenBank/DDBJ databases">
        <authorList>
            <person name="Chen Y."/>
            <person name="Shah S."/>
            <person name="Dougan E. K."/>
            <person name="Thang M."/>
            <person name="Chan C."/>
        </authorList>
    </citation>
    <scope>NUCLEOTIDE SEQUENCE [LARGE SCALE GENOMIC DNA]</scope>
</reference>
<feature type="non-terminal residue" evidence="2">
    <location>
        <position position="1"/>
    </location>
</feature>
<dbReference type="EMBL" id="CAMXCT020000865">
    <property type="protein sequence ID" value="CAL1137517.1"/>
    <property type="molecule type" value="Genomic_DNA"/>
</dbReference>
<comment type="caution">
    <text evidence="2">The sequence shown here is derived from an EMBL/GenBank/DDBJ whole genome shotgun (WGS) entry which is preliminary data.</text>
</comment>
<dbReference type="EMBL" id="CAMXCT030000865">
    <property type="protein sequence ID" value="CAL4771454.1"/>
    <property type="molecule type" value="Genomic_DNA"/>
</dbReference>
<name>A0A9P1FRT5_9DINO</name>
<protein>
    <submittedName>
        <fullName evidence="3">BTB domain-containing protein</fullName>
    </submittedName>
</protein>
<dbReference type="AlphaFoldDB" id="A0A9P1FRT5"/>
<reference evidence="2" key="1">
    <citation type="submission" date="2022-10" db="EMBL/GenBank/DDBJ databases">
        <authorList>
            <person name="Chen Y."/>
            <person name="Dougan E. K."/>
            <person name="Chan C."/>
            <person name="Rhodes N."/>
            <person name="Thang M."/>
        </authorList>
    </citation>
    <scope>NUCLEOTIDE SEQUENCE</scope>
</reference>
<dbReference type="EMBL" id="CAMXCT010000865">
    <property type="protein sequence ID" value="CAI3984142.1"/>
    <property type="molecule type" value="Genomic_DNA"/>
</dbReference>
<evidence type="ECO:0000313" key="3">
    <source>
        <dbReference type="EMBL" id="CAL4771454.1"/>
    </source>
</evidence>
<proteinExistence type="predicted"/>
<dbReference type="Proteomes" id="UP001152797">
    <property type="component" value="Unassembled WGS sequence"/>
</dbReference>
<feature type="compositionally biased region" description="Basic and acidic residues" evidence="1">
    <location>
        <begin position="13"/>
        <end position="27"/>
    </location>
</feature>
<keyword evidence="4" id="KW-1185">Reference proteome</keyword>